<evidence type="ECO:0000256" key="2">
    <source>
        <dbReference type="ARBA" id="ARBA00022989"/>
    </source>
</evidence>
<keyword evidence="7" id="KW-1185">Reference proteome</keyword>
<evidence type="ECO:0000313" key="6">
    <source>
        <dbReference type="EMBL" id="CAK9060240.1"/>
    </source>
</evidence>
<name>A0ABP0N8X0_9DINO</name>
<feature type="transmembrane region" description="Helical" evidence="5">
    <location>
        <begin position="291"/>
        <end position="312"/>
    </location>
</feature>
<protein>
    <submittedName>
        <fullName evidence="6">Uncharacterized protein</fullName>
    </submittedName>
</protein>
<evidence type="ECO:0000256" key="5">
    <source>
        <dbReference type="SAM" id="Phobius"/>
    </source>
</evidence>
<gene>
    <name evidence="6" type="ORF">CCMP2556_LOCUS29630</name>
</gene>
<keyword evidence="3 5" id="KW-0472">Membrane</keyword>
<reference evidence="6 7" key="1">
    <citation type="submission" date="2024-02" db="EMBL/GenBank/DDBJ databases">
        <authorList>
            <person name="Chen Y."/>
            <person name="Shah S."/>
            <person name="Dougan E. K."/>
            <person name="Thang M."/>
            <person name="Chan C."/>
        </authorList>
    </citation>
    <scope>NUCLEOTIDE SEQUENCE [LARGE SCALE GENOMIC DNA]</scope>
</reference>
<dbReference type="EMBL" id="CAXAMN010021496">
    <property type="protein sequence ID" value="CAK9060240.1"/>
    <property type="molecule type" value="Genomic_DNA"/>
</dbReference>
<evidence type="ECO:0000256" key="1">
    <source>
        <dbReference type="ARBA" id="ARBA00022692"/>
    </source>
</evidence>
<keyword evidence="1 5" id="KW-0812">Transmembrane</keyword>
<evidence type="ECO:0000256" key="4">
    <source>
        <dbReference type="SAM" id="MobiDB-lite"/>
    </source>
</evidence>
<keyword evidence="2 5" id="KW-1133">Transmembrane helix</keyword>
<comment type="caution">
    <text evidence="6">The sequence shown here is derived from an EMBL/GenBank/DDBJ whole genome shotgun (WGS) entry which is preliminary data.</text>
</comment>
<feature type="compositionally biased region" description="Polar residues" evidence="4">
    <location>
        <begin position="666"/>
        <end position="684"/>
    </location>
</feature>
<feature type="transmembrane region" description="Helical" evidence="5">
    <location>
        <begin position="238"/>
        <end position="260"/>
    </location>
</feature>
<proteinExistence type="predicted"/>
<dbReference type="Pfam" id="PF02468">
    <property type="entry name" value="PsbN"/>
    <property type="match status" value="1"/>
</dbReference>
<organism evidence="6 7">
    <name type="scientific">Durusdinium trenchii</name>
    <dbReference type="NCBI Taxonomy" id="1381693"/>
    <lineage>
        <taxon>Eukaryota</taxon>
        <taxon>Sar</taxon>
        <taxon>Alveolata</taxon>
        <taxon>Dinophyceae</taxon>
        <taxon>Suessiales</taxon>
        <taxon>Symbiodiniaceae</taxon>
        <taxon>Durusdinium</taxon>
    </lineage>
</organism>
<evidence type="ECO:0000313" key="7">
    <source>
        <dbReference type="Proteomes" id="UP001642484"/>
    </source>
</evidence>
<feature type="region of interest" description="Disordered" evidence="4">
    <location>
        <begin position="655"/>
        <end position="716"/>
    </location>
</feature>
<dbReference type="Proteomes" id="UP001642484">
    <property type="component" value="Unassembled WGS sequence"/>
</dbReference>
<sequence length="988" mass="109744">MTPEQHGCRANSSAVEEFCICEGEEIWTPQRIDQYEESYFPARVPEQSSNDVELASHLHESPTCLVPGHSTVFARHSAAGLEEDQCRGDCVTGQFNDLANDTARAGAAMGPPSVEHRRHDLSVNTTDRTRPANDAGAFSCRSLEPWLDTLGDVDCGGTSMGWVLTHSSHDMQVEFSLYGVARSLERYPAFLHRVFHPLTQLWVDHSRTHISAHLDTQLGLTAFRKSWLTTTSRLGQTVLQMALFGTVTGLVISLVICVAADTAIETQDVLDDSGSMPSQTHDTRSVGFTKISALVLVLAVVSTSAIFCHMFAGQGNLLRTPPLWSIASDMEPARKAASVMLVLKGAAKELARQIPPQAVVDGGVVNGVAVDPLAYLMHALQEHFGNLGEEVRVQAITELMGFTRNGNEPIDSLLVRFDSVRTRAAEQGGAIVSIQGVTWILLRAVGITDQQLLQLLSPFNGLFPSTEAEFTQLKTSLRRMGHILERAPGNLREGLRTATSHSAHTAFLAQEESWEPASWQTEELSGSWSPWLSGQHAFATHASAHPQMSDAYHAFEDEDIVTDSDTSSGSASSVELDASQDPSRVAQDLFWAYRTAKHKWRKFMQKGPLAGIITNEADLSSQALSRPQIVTFAMNTDEADQSRRVHNVYMTQEAQADEEDPFMQQDPWSAATSQSWSLPESNQTEPHRVQPASQPAGTSPTPPPPSHPSHPPSMNWASMARMPEELRELLPWPIVSALPPMPSVPDFAMRPEFEFLNMSQPPELPSPPTLREAQVSRIEGPLRSQIDDFHYVQQHIANRRHQHLPSFSMNRPAVQVHSQLDPQYRPQLNEFHQVQRQVERYRQQKQVHRSKVRDINTEDVEYDGDLSPAMCHPDQHRWWAEVVPAYLRYWVSREVDEHRAHERAVTHDGKVAQRPPPEILRLSDLRSWATACNGDPALIIAKVVALQQRGYATSAALSWPVGIVGYSTWTAFGPGASDLRDPFEEHED</sequence>
<dbReference type="InterPro" id="IPR003398">
    <property type="entry name" value="PSII_PsbN"/>
</dbReference>
<accession>A0ABP0N8X0</accession>
<feature type="compositionally biased region" description="Pro residues" evidence="4">
    <location>
        <begin position="700"/>
        <end position="711"/>
    </location>
</feature>
<evidence type="ECO:0000256" key="3">
    <source>
        <dbReference type="ARBA" id="ARBA00023136"/>
    </source>
</evidence>